<feature type="binding site" evidence="8">
    <location>
        <position position="244"/>
    </location>
    <ligand>
        <name>NAD(+)</name>
        <dbReference type="ChEBI" id="CHEBI:57540"/>
    </ligand>
</feature>
<sequence length="449" mass="48754">MPKIDEKLLPVFEDVLRRNAGEVEFHQAVEEVLESLGCVIAKHPDYMSRALIERLCEPERQIIFRVPWIDDKGRFRINRGFRVQFNSALGPYKGGLRFHPSVNVGIIKFLGFEQTFKNALTGLPIGGGKGGSDFNPRGRSDAEIMRFCQSFMTELYRHLGEYTDVPAGDIGCGAREIGYLFGQYKRLTNRYEAGVLTGKGLTYGGSRARTEATGYGATYFVDSMLRTKGTSFDGRRAVVSGSGNVAIYAIEKIHEFGGKVIACSDSSGFVVDDNGIDLDLLKETKLVRRERISAYAEAKGAGAVYSEKGSIWDVPCDVAIPSATQNELTGKDAKSLVDNGVIAVAEGANMPSTPDAIRLFHEAGILFGPAKAANAGGVATSALEMQQNASRDSWTFDETEARLAAIMRRIHDRCAETADEYGAPGNYALGANITGFVRVAEAMQALGVI</sequence>
<feature type="domain" description="Glutamate/phenylalanine/leucine/valine/L-tryptophan dehydrogenase C-terminal" evidence="11">
    <location>
        <begin position="206"/>
        <end position="447"/>
    </location>
</feature>
<evidence type="ECO:0000256" key="8">
    <source>
        <dbReference type="PIRSR" id="PIRSR000185-2"/>
    </source>
</evidence>
<dbReference type="FunFam" id="3.40.50.720:FF:000030">
    <property type="entry name" value="Glutamate dehydrogenase"/>
    <property type="match status" value="1"/>
</dbReference>
<dbReference type="Pfam" id="PF02812">
    <property type="entry name" value="ELFV_dehydrog_N"/>
    <property type="match status" value="1"/>
</dbReference>
<evidence type="ECO:0000256" key="7">
    <source>
        <dbReference type="PIRSR" id="PIRSR000185-1"/>
    </source>
</evidence>
<keyword evidence="4 6" id="KW-0560">Oxidoreductase</keyword>
<comment type="caution">
    <text evidence="12">The sequence shown here is derived from an EMBL/GenBank/DDBJ whole genome shotgun (WGS) entry which is preliminary data.</text>
</comment>
<feature type="binding site" evidence="8">
    <location>
        <position position="117"/>
    </location>
    <ligand>
        <name>substrate</name>
    </ligand>
</feature>
<dbReference type="AlphaFoldDB" id="A0A397PHD4"/>
<dbReference type="InterPro" id="IPR006097">
    <property type="entry name" value="Glu/Leu/Phe/Val/Trp_DH_dimer"/>
</dbReference>
<dbReference type="Gene3D" id="1.10.285.10">
    <property type="entry name" value="Glutamate Dehydrogenase, chain A, domain 3"/>
    <property type="match status" value="2"/>
</dbReference>
<dbReference type="GO" id="GO:0000166">
    <property type="term" value="F:nucleotide binding"/>
    <property type="evidence" value="ECO:0007669"/>
    <property type="project" value="UniProtKB-KW"/>
</dbReference>
<feature type="binding site" evidence="8">
    <location>
        <position position="114"/>
    </location>
    <ligand>
        <name>substrate</name>
    </ligand>
</feature>
<dbReference type="InterPro" id="IPR006096">
    <property type="entry name" value="Glu/Leu/Phe/Val/Trp_DH_C"/>
</dbReference>
<comment type="function">
    <text evidence="1">Catalyzes the reversible oxidative deamination of glutamate to alpha-ketoglutarate and ammonia.</text>
</comment>
<feature type="active site" description="Proton donor" evidence="7">
    <location>
        <position position="129"/>
    </location>
</feature>
<comment type="catalytic activity">
    <reaction evidence="5">
        <text>L-glutamate + NADP(+) + H2O = 2-oxoglutarate + NH4(+) + NADPH + H(+)</text>
        <dbReference type="Rhea" id="RHEA:11612"/>
        <dbReference type="ChEBI" id="CHEBI:15377"/>
        <dbReference type="ChEBI" id="CHEBI:15378"/>
        <dbReference type="ChEBI" id="CHEBI:16810"/>
        <dbReference type="ChEBI" id="CHEBI:28938"/>
        <dbReference type="ChEBI" id="CHEBI:29985"/>
        <dbReference type="ChEBI" id="CHEBI:57783"/>
        <dbReference type="ChEBI" id="CHEBI:58349"/>
        <dbReference type="EC" id="1.4.1.4"/>
    </reaction>
</comment>
<dbReference type="FunFam" id="1.10.285.10:FF:000001">
    <property type="entry name" value="Glutamate dehydrogenase"/>
    <property type="match status" value="1"/>
</dbReference>
<dbReference type="PIRSF" id="PIRSF000185">
    <property type="entry name" value="Glu_DH"/>
    <property type="match status" value="1"/>
</dbReference>
<reference evidence="12 13" key="1">
    <citation type="submission" date="2018-08" db="EMBL/GenBank/DDBJ databases">
        <title>Genomic Encyclopedia of Type Strains, Phase IV (KMG-IV): sequencing the most valuable type-strain genomes for metagenomic binning, comparative biology and taxonomic classification.</title>
        <authorList>
            <person name="Goeker M."/>
        </authorList>
    </citation>
    <scope>NUCLEOTIDE SEQUENCE [LARGE SCALE GENOMIC DNA]</scope>
    <source>
        <strain evidence="12 13">DSM 25527</strain>
    </source>
</reference>
<dbReference type="GO" id="GO:0005829">
    <property type="term" value="C:cytosol"/>
    <property type="evidence" value="ECO:0007669"/>
    <property type="project" value="TreeGrafter"/>
</dbReference>
<dbReference type="InterPro" id="IPR014362">
    <property type="entry name" value="Glu_DH"/>
</dbReference>
<dbReference type="Pfam" id="PF00208">
    <property type="entry name" value="ELFV_dehydrog"/>
    <property type="match status" value="1"/>
</dbReference>
<dbReference type="RefSeq" id="WP_119034748.1">
    <property type="nucleotide sequence ID" value="NZ_QXDC01000002.1"/>
</dbReference>
<feature type="binding site" evidence="8">
    <location>
        <position position="213"/>
    </location>
    <ligand>
        <name>NAD(+)</name>
        <dbReference type="ChEBI" id="CHEBI:57540"/>
    </ligand>
</feature>
<evidence type="ECO:0000256" key="10">
    <source>
        <dbReference type="RuleBase" id="RU004417"/>
    </source>
</evidence>
<dbReference type="FunFam" id="3.40.50.10860:FF:000002">
    <property type="entry name" value="Glutamate dehydrogenase"/>
    <property type="match status" value="1"/>
</dbReference>
<evidence type="ECO:0000256" key="2">
    <source>
        <dbReference type="ARBA" id="ARBA00006382"/>
    </source>
</evidence>
<dbReference type="EMBL" id="QXDC01000002">
    <property type="protein sequence ID" value="RIA46665.1"/>
    <property type="molecule type" value="Genomic_DNA"/>
</dbReference>
<dbReference type="InterPro" id="IPR036291">
    <property type="entry name" value="NAD(P)-bd_dom_sf"/>
</dbReference>
<dbReference type="Proteomes" id="UP000266568">
    <property type="component" value="Unassembled WGS sequence"/>
</dbReference>
<evidence type="ECO:0000256" key="5">
    <source>
        <dbReference type="ARBA" id="ARBA00048584"/>
    </source>
</evidence>
<comment type="subunit">
    <text evidence="3">Homohexamer.</text>
</comment>
<evidence type="ECO:0000256" key="4">
    <source>
        <dbReference type="ARBA" id="ARBA00023002"/>
    </source>
</evidence>
<dbReference type="Gene3D" id="3.40.50.720">
    <property type="entry name" value="NAD(P)-binding Rossmann-like Domain"/>
    <property type="match status" value="1"/>
</dbReference>
<comment type="similarity">
    <text evidence="2 6 10">Belongs to the Glu/Leu/Phe/Val dehydrogenases family.</text>
</comment>
<dbReference type="OrthoDB" id="9803297at2"/>
<evidence type="ECO:0000313" key="12">
    <source>
        <dbReference type="EMBL" id="RIA46665.1"/>
    </source>
</evidence>
<dbReference type="PANTHER" id="PTHR43571">
    <property type="entry name" value="NADP-SPECIFIC GLUTAMATE DEHYDROGENASE 1-RELATED"/>
    <property type="match status" value="1"/>
</dbReference>
<dbReference type="InterPro" id="IPR046346">
    <property type="entry name" value="Aminoacid_DH-like_N_sf"/>
</dbReference>
<evidence type="ECO:0000256" key="3">
    <source>
        <dbReference type="ARBA" id="ARBA00011643"/>
    </source>
</evidence>
<dbReference type="GO" id="GO:0006537">
    <property type="term" value="P:glutamate biosynthetic process"/>
    <property type="evidence" value="ECO:0007669"/>
    <property type="project" value="TreeGrafter"/>
</dbReference>
<gene>
    <name evidence="12" type="ORF">DFR49_1213</name>
</gene>
<keyword evidence="8" id="KW-0547">Nucleotide-binding</keyword>
<dbReference type="SUPFAM" id="SSF53223">
    <property type="entry name" value="Aminoacid dehydrogenase-like, N-terminal domain"/>
    <property type="match status" value="1"/>
</dbReference>
<feature type="binding site" evidence="8">
    <location>
        <position position="168"/>
    </location>
    <ligand>
        <name>substrate</name>
    </ligand>
</feature>
<organism evidence="12 13">
    <name type="scientific">Hephaestia caeni</name>
    <dbReference type="NCBI Taxonomy" id="645617"/>
    <lineage>
        <taxon>Bacteria</taxon>
        <taxon>Pseudomonadati</taxon>
        <taxon>Pseudomonadota</taxon>
        <taxon>Alphaproteobacteria</taxon>
        <taxon>Sphingomonadales</taxon>
        <taxon>Sphingomonadaceae</taxon>
        <taxon>Hephaestia</taxon>
    </lineage>
</organism>
<keyword evidence="8" id="KW-0520">NAD</keyword>
<keyword evidence="13" id="KW-1185">Reference proteome</keyword>
<evidence type="ECO:0000256" key="1">
    <source>
        <dbReference type="ARBA" id="ARBA00003868"/>
    </source>
</evidence>
<accession>A0A397PHD4</accession>
<dbReference type="NCBIfam" id="NF006929">
    <property type="entry name" value="PRK09414.1"/>
    <property type="match status" value="1"/>
</dbReference>
<dbReference type="SUPFAM" id="SSF51735">
    <property type="entry name" value="NAD(P)-binding Rossmann-fold domains"/>
    <property type="match status" value="1"/>
</dbReference>
<dbReference type="PROSITE" id="PS00074">
    <property type="entry name" value="GLFV_DEHYDROGENASE"/>
    <property type="match status" value="1"/>
</dbReference>
<dbReference type="InterPro" id="IPR050724">
    <property type="entry name" value="Glu_Leu_Phe_Val_DH"/>
</dbReference>
<evidence type="ECO:0000256" key="6">
    <source>
        <dbReference type="PIRNR" id="PIRNR000185"/>
    </source>
</evidence>
<dbReference type="InterPro" id="IPR033922">
    <property type="entry name" value="NAD_bind_Glu_DH"/>
</dbReference>
<dbReference type="GO" id="GO:0004354">
    <property type="term" value="F:glutamate dehydrogenase (NADP+) activity"/>
    <property type="evidence" value="ECO:0007669"/>
    <property type="project" value="UniProtKB-EC"/>
</dbReference>
<evidence type="ECO:0000259" key="11">
    <source>
        <dbReference type="SMART" id="SM00839"/>
    </source>
</evidence>
<name>A0A397PHD4_9SPHN</name>
<dbReference type="InterPro" id="IPR006095">
    <property type="entry name" value="Glu/Leu/Phe/Val/Trp_DH"/>
</dbReference>
<feature type="binding site" evidence="8">
    <location>
        <position position="93"/>
    </location>
    <ligand>
        <name>substrate</name>
    </ligand>
</feature>
<dbReference type="SMART" id="SM00839">
    <property type="entry name" value="ELFV_dehydrog"/>
    <property type="match status" value="1"/>
</dbReference>
<dbReference type="InterPro" id="IPR033524">
    <property type="entry name" value="Glu/Leu/Phe/Val_DH_AS"/>
</dbReference>
<dbReference type="PRINTS" id="PR00082">
    <property type="entry name" value="GLFDHDRGNASE"/>
</dbReference>
<proteinExistence type="inferred from homology"/>
<evidence type="ECO:0000256" key="9">
    <source>
        <dbReference type="PIRSR" id="PIRSR000185-3"/>
    </source>
</evidence>
<protein>
    <recommendedName>
        <fullName evidence="6">Glutamate dehydrogenase</fullName>
    </recommendedName>
</protein>
<feature type="binding site" evidence="8">
    <location>
        <position position="381"/>
    </location>
    <ligand>
        <name>substrate</name>
    </ligand>
</feature>
<dbReference type="CDD" id="cd05313">
    <property type="entry name" value="NAD_bind_2_Glu_DH"/>
    <property type="match status" value="1"/>
</dbReference>
<dbReference type="Gene3D" id="3.40.50.10860">
    <property type="entry name" value="Leucine Dehydrogenase, chain A, domain 1"/>
    <property type="match status" value="1"/>
</dbReference>
<dbReference type="PANTHER" id="PTHR43571:SF1">
    <property type="entry name" value="NADP-SPECIFIC GLUTAMATE DEHYDROGENASE 1-RELATED"/>
    <property type="match status" value="1"/>
</dbReference>
<evidence type="ECO:0000313" key="13">
    <source>
        <dbReference type="Proteomes" id="UP000266568"/>
    </source>
</evidence>
<feature type="site" description="Important for catalysis" evidence="9">
    <location>
        <position position="169"/>
    </location>
</feature>